<dbReference type="NCBIfam" id="NF045836">
    <property type="entry name" value="MMB_0454_fam"/>
    <property type="match status" value="1"/>
</dbReference>
<dbReference type="RefSeq" id="WP_004794432.1">
    <property type="nucleotide sequence ID" value="NZ_LR215010.1"/>
</dbReference>
<dbReference type="AlphaFoldDB" id="A0A449AQA2"/>
<evidence type="ECO:0000313" key="1">
    <source>
        <dbReference type="EMBL" id="VEU68681.1"/>
    </source>
</evidence>
<evidence type="ECO:0000313" key="2">
    <source>
        <dbReference type="Proteomes" id="UP000290495"/>
    </source>
</evidence>
<dbReference type="EMBL" id="LR215010">
    <property type="protein sequence ID" value="VEU68681.1"/>
    <property type="molecule type" value="Genomic_DNA"/>
</dbReference>
<accession>A0A449AQA2</accession>
<protein>
    <submittedName>
        <fullName evidence="1">Uncharacterized protein</fullName>
    </submittedName>
</protein>
<proteinExistence type="predicted"/>
<reference evidence="1 2" key="1">
    <citation type="submission" date="2019-01" db="EMBL/GenBank/DDBJ databases">
        <authorList>
            <consortium name="Pathogen Informatics"/>
        </authorList>
    </citation>
    <scope>NUCLEOTIDE SEQUENCE [LARGE SCALE GENOMIC DNA]</scope>
    <source>
        <strain evidence="1 2">NCTC10146</strain>
    </source>
</reference>
<organism evidence="1 2">
    <name type="scientific">Mycoplasmopsis canis</name>
    <dbReference type="NCBI Taxonomy" id="29555"/>
    <lineage>
        <taxon>Bacteria</taxon>
        <taxon>Bacillati</taxon>
        <taxon>Mycoplasmatota</taxon>
        <taxon>Mycoplasmoidales</taxon>
        <taxon>Metamycoplasmataceae</taxon>
        <taxon>Mycoplasmopsis</taxon>
    </lineage>
</organism>
<dbReference type="Proteomes" id="UP000290495">
    <property type="component" value="Chromosome"/>
</dbReference>
<name>A0A449AQA2_9BACT</name>
<gene>
    <name evidence="1" type="ORF">NCTC10146_00129</name>
</gene>
<sequence length="103" mass="11928">MSNWINVPYHSNQVYIVRESAIRDVLKNLITQNKKVKMSSSSKILIDEKHLDLQVFLDIKIKKVEMNDSYNIIKNLVASVEEAVRKLIDKKPKNVQISLIGTY</sequence>
<dbReference type="InterPro" id="IPR054781">
    <property type="entry name" value="Asp23-rel"/>
</dbReference>